<dbReference type="InterPro" id="IPR013106">
    <property type="entry name" value="Ig_V-set"/>
</dbReference>
<feature type="disulfide bond" evidence="19">
    <location>
        <begin position="2130"/>
        <end position="2173"/>
    </location>
</feature>
<feature type="disulfide bond" evidence="20">
    <location>
        <begin position="195"/>
        <end position="216"/>
    </location>
</feature>
<keyword evidence="11" id="KW-0106">Calcium</keyword>
<dbReference type="PROSITE" id="PS00615">
    <property type="entry name" value="C_TYPE_LECTIN_1"/>
    <property type="match status" value="1"/>
</dbReference>
<dbReference type="InterPro" id="IPR018097">
    <property type="entry name" value="EGF_Ca-bd_CS"/>
</dbReference>
<dbReference type="FunFam" id="2.10.70.10:FF:000003">
    <property type="entry name" value="Versican core protein"/>
    <property type="match status" value="1"/>
</dbReference>
<evidence type="ECO:0000256" key="17">
    <source>
        <dbReference type="ARBA" id="ARBA00042947"/>
    </source>
</evidence>
<evidence type="ECO:0000256" key="4">
    <source>
        <dbReference type="ARBA" id="ARBA00022530"/>
    </source>
</evidence>
<dbReference type="CDD" id="cd00054">
    <property type="entry name" value="EGF_CA"/>
    <property type="match status" value="1"/>
</dbReference>
<keyword evidence="3" id="KW-0964">Secreted</keyword>
<feature type="compositionally biased region" description="Low complexity" evidence="21">
    <location>
        <begin position="1369"/>
        <end position="1384"/>
    </location>
</feature>
<dbReference type="PROSITE" id="PS50835">
    <property type="entry name" value="IG_LIKE"/>
    <property type="match status" value="1"/>
</dbReference>
<dbReference type="Gene3D" id="3.10.100.10">
    <property type="entry name" value="Mannose-Binding Protein A, subunit A"/>
    <property type="match status" value="5"/>
</dbReference>
<feature type="signal peptide" evidence="22">
    <location>
        <begin position="1"/>
        <end position="16"/>
    </location>
</feature>
<feature type="domain" description="Sushi" evidence="26">
    <location>
        <begin position="2128"/>
        <end position="2188"/>
    </location>
</feature>
<dbReference type="FunFam" id="3.10.100.10:FF:000009">
    <property type="entry name" value="Aggrecan core protein"/>
    <property type="match status" value="1"/>
</dbReference>
<evidence type="ECO:0000256" key="8">
    <source>
        <dbReference type="ARBA" id="ARBA00022729"/>
    </source>
</evidence>
<dbReference type="FunFam" id="3.10.100.10:FF:000003">
    <property type="entry name" value="Versican core protein"/>
    <property type="match status" value="1"/>
</dbReference>
<dbReference type="SMART" id="SM00179">
    <property type="entry name" value="EGF_CA"/>
    <property type="match status" value="1"/>
</dbReference>
<keyword evidence="5 18" id="KW-0245">EGF-like domain</keyword>
<feature type="compositionally biased region" description="Polar residues" evidence="21">
    <location>
        <begin position="1312"/>
        <end position="1327"/>
    </location>
</feature>
<dbReference type="Pfam" id="PF00059">
    <property type="entry name" value="Lectin_C"/>
    <property type="match status" value="1"/>
</dbReference>
<gene>
    <name evidence="28" type="ORF">GRJ2_001884600</name>
</gene>
<dbReference type="Gene3D" id="2.10.70.10">
    <property type="entry name" value="Complement Module, domain 1"/>
    <property type="match status" value="1"/>
</dbReference>
<dbReference type="Gene3D" id="2.10.25.10">
    <property type="entry name" value="Laminin"/>
    <property type="match status" value="1"/>
</dbReference>
<evidence type="ECO:0000259" key="24">
    <source>
        <dbReference type="PROSITE" id="PS50041"/>
    </source>
</evidence>
<feature type="region of interest" description="Disordered" evidence="21">
    <location>
        <begin position="1271"/>
        <end position="1327"/>
    </location>
</feature>
<feature type="domain" description="C-type lectin" evidence="24">
    <location>
        <begin position="2010"/>
        <end position="2124"/>
    </location>
</feature>
<dbReference type="InterPro" id="IPR000152">
    <property type="entry name" value="EGF-type_Asp/Asn_hydroxyl_site"/>
</dbReference>
<keyword evidence="10" id="KW-0677">Repeat</keyword>
<dbReference type="SUPFAM" id="SSF48726">
    <property type="entry name" value="Immunoglobulin"/>
    <property type="match status" value="1"/>
</dbReference>
<reference evidence="28 29" key="1">
    <citation type="submission" date="2024-06" db="EMBL/GenBank/DDBJ databases">
        <title>The draft genome of Grus japonensis, version 3.</title>
        <authorList>
            <person name="Nabeshima K."/>
            <person name="Suzuki S."/>
            <person name="Onuma M."/>
        </authorList>
    </citation>
    <scope>NUCLEOTIDE SEQUENCE [LARGE SCALE GENOMIC DNA]</scope>
    <source>
        <strain evidence="28 29">451A</strain>
    </source>
</reference>
<feature type="domain" description="Link" evidence="27">
    <location>
        <begin position="620"/>
        <end position="716"/>
    </location>
</feature>
<dbReference type="InterPro" id="IPR007110">
    <property type="entry name" value="Ig-like_dom"/>
</dbReference>
<feature type="region of interest" description="Disordered" evidence="21">
    <location>
        <begin position="973"/>
        <end position="1109"/>
    </location>
</feature>
<dbReference type="SMART" id="SM00034">
    <property type="entry name" value="CLECT"/>
    <property type="match status" value="1"/>
</dbReference>
<dbReference type="PROSITE" id="PS50923">
    <property type="entry name" value="SUSHI"/>
    <property type="match status" value="1"/>
</dbReference>
<comment type="caution">
    <text evidence="28">The sequence shown here is derived from an EMBL/GenBank/DDBJ whole genome shotgun (WGS) entry which is preliminary data.</text>
</comment>
<dbReference type="Pfam" id="PF07686">
    <property type="entry name" value="V-set"/>
    <property type="match status" value="1"/>
</dbReference>
<keyword evidence="7" id="KW-0479">Metal-binding</keyword>
<feature type="disulfide bond" evidence="19">
    <location>
        <begin position="2159"/>
        <end position="2186"/>
    </location>
</feature>
<feature type="disulfide bond" evidence="18">
    <location>
        <begin position="1987"/>
        <end position="1996"/>
    </location>
</feature>
<keyword evidence="6 19" id="KW-0768">Sushi</keyword>
<evidence type="ECO:0000256" key="20">
    <source>
        <dbReference type="PROSITE-ProRule" id="PRU00323"/>
    </source>
</evidence>
<dbReference type="SMART" id="SM00445">
    <property type="entry name" value="LINK"/>
    <property type="match status" value="4"/>
</dbReference>
<evidence type="ECO:0000256" key="19">
    <source>
        <dbReference type="PROSITE-ProRule" id="PRU00302"/>
    </source>
</evidence>
<accession>A0ABC9X909</accession>
<evidence type="ECO:0000256" key="13">
    <source>
        <dbReference type="ARBA" id="ARBA00023157"/>
    </source>
</evidence>
<keyword evidence="12" id="KW-0654">Proteoglycan</keyword>
<dbReference type="InterPro" id="IPR001304">
    <property type="entry name" value="C-type_lectin-like"/>
</dbReference>
<dbReference type="EMBL" id="BAAFJT010000010">
    <property type="protein sequence ID" value="GAB0194193.1"/>
    <property type="molecule type" value="Genomic_DNA"/>
</dbReference>
<evidence type="ECO:0000259" key="23">
    <source>
        <dbReference type="PROSITE" id="PS50026"/>
    </source>
</evidence>
<dbReference type="CDD" id="cd03517">
    <property type="entry name" value="Link_domain_CSPGs_modules_1_3"/>
    <property type="match status" value="2"/>
</dbReference>
<dbReference type="FunFam" id="3.10.100.10:FF:000002">
    <property type="entry name" value="Hyaluronan proteoglycan link protein 1"/>
    <property type="match status" value="2"/>
</dbReference>
<evidence type="ECO:0000313" key="28">
    <source>
        <dbReference type="EMBL" id="GAB0194193.1"/>
    </source>
</evidence>
<feature type="compositionally biased region" description="Low complexity" evidence="21">
    <location>
        <begin position="1069"/>
        <end position="1090"/>
    </location>
</feature>
<dbReference type="InterPro" id="IPR033987">
    <property type="entry name" value="CSPG_CTLD"/>
</dbReference>
<keyword evidence="29" id="KW-1185">Reference proteome</keyword>
<feature type="domain" description="Link" evidence="27">
    <location>
        <begin position="149"/>
        <end position="244"/>
    </location>
</feature>
<keyword evidence="14" id="KW-0325">Glycoprotein</keyword>
<evidence type="ECO:0000259" key="27">
    <source>
        <dbReference type="PROSITE" id="PS50963"/>
    </source>
</evidence>
<dbReference type="InterPro" id="IPR003599">
    <property type="entry name" value="Ig_sub"/>
</dbReference>
<evidence type="ECO:0000259" key="26">
    <source>
        <dbReference type="PROSITE" id="PS50923"/>
    </source>
</evidence>
<dbReference type="Proteomes" id="UP001623348">
    <property type="component" value="Unassembled WGS sequence"/>
</dbReference>
<dbReference type="Pfam" id="PF00008">
    <property type="entry name" value="EGF"/>
    <property type="match status" value="1"/>
</dbReference>
<feature type="region of interest" description="Disordered" evidence="21">
    <location>
        <begin position="790"/>
        <end position="855"/>
    </location>
</feature>
<name>A0ABC9X909_GRUJA</name>
<evidence type="ECO:0000256" key="16">
    <source>
        <dbReference type="ARBA" id="ARBA00039399"/>
    </source>
</evidence>
<evidence type="ECO:0000256" key="18">
    <source>
        <dbReference type="PROSITE-ProRule" id="PRU00076"/>
    </source>
</evidence>
<dbReference type="InterPro" id="IPR013783">
    <property type="entry name" value="Ig-like_fold"/>
</dbReference>
<feature type="compositionally biased region" description="Polar residues" evidence="21">
    <location>
        <begin position="916"/>
        <end position="929"/>
    </location>
</feature>
<dbReference type="Pfam" id="PF00084">
    <property type="entry name" value="Sushi"/>
    <property type="match status" value="1"/>
</dbReference>
<dbReference type="PROSITE" id="PS00022">
    <property type="entry name" value="EGF_1"/>
    <property type="match status" value="1"/>
</dbReference>
<dbReference type="Pfam" id="PF00193">
    <property type="entry name" value="Xlink"/>
    <property type="match status" value="4"/>
</dbReference>
<evidence type="ECO:0000256" key="5">
    <source>
        <dbReference type="ARBA" id="ARBA00022536"/>
    </source>
</evidence>
<dbReference type="PROSITE" id="PS01241">
    <property type="entry name" value="LINK_1"/>
    <property type="match status" value="4"/>
</dbReference>
<feature type="disulfide bond" evidence="20">
    <location>
        <begin position="663"/>
        <end position="684"/>
    </location>
</feature>
<keyword evidence="9" id="KW-0430">Lectin</keyword>
<feature type="region of interest" description="Disordered" evidence="21">
    <location>
        <begin position="1369"/>
        <end position="1388"/>
    </location>
</feature>
<evidence type="ECO:0000256" key="14">
    <source>
        <dbReference type="ARBA" id="ARBA00023180"/>
    </source>
</evidence>
<dbReference type="PROSITE" id="PS50041">
    <property type="entry name" value="C_TYPE_LECTIN_2"/>
    <property type="match status" value="1"/>
</dbReference>
<feature type="domain" description="Link" evidence="27">
    <location>
        <begin position="250"/>
        <end position="346"/>
    </location>
</feature>
<evidence type="ECO:0000256" key="12">
    <source>
        <dbReference type="ARBA" id="ARBA00022974"/>
    </source>
</evidence>
<feature type="region of interest" description="Disordered" evidence="21">
    <location>
        <begin position="2197"/>
        <end position="2217"/>
    </location>
</feature>
<protein>
    <recommendedName>
        <fullName evidence="16">Aggrecan core protein</fullName>
    </recommendedName>
    <alternativeName>
        <fullName evidence="17">Cartilage-specific proteoglycan core protein</fullName>
    </alternativeName>
</protein>
<dbReference type="SUPFAM" id="SSF56436">
    <property type="entry name" value="C-type lectin-like"/>
    <property type="match status" value="5"/>
</dbReference>
<dbReference type="PROSITE" id="PS01187">
    <property type="entry name" value="EGF_CA"/>
    <property type="match status" value="1"/>
</dbReference>
<dbReference type="InterPro" id="IPR000538">
    <property type="entry name" value="Link_dom"/>
</dbReference>
<feature type="domain" description="Ig-like" evidence="25">
    <location>
        <begin position="34"/>
        <end position="143"/>
    </location>
</feature>
<proteinExistence type="inferred from homology"/>
<dbReference type="FunFam" id="2.10.25.10:FF:000006">
    <property type="entry name" value="Versican core protein-like isoform 1"/>
    <property type="match status" value="1"/>
</dbReference>
<feature type="region of interest" description="Disordered" evidence="21">
    <location>
        <begin position="1892"/>
        <end position="1921"/>
    </location>
</feature>
<dbReference type="SMART" id="SM00181">
    <property type="entry name" value="EGF"/>
    <property type="match status" value="1"/>
</dbReference>
<feature type="disulfide bond" evidence="20">
    <location>
        <begin position="565"/>
        <end position="586"/>
    </location>
</feature>
<dbReference type="PROSITE" id="PS50963">
    <property type="entry name" value="LINK_2"/>
    <property type="match status" value="4"/>
</dbReference>
<dbReference type="GO" id="GO:0046872">
    <property type="term" value="F:metal ion binding"/>
    <property type="evidence" value="ECO:0007669"/>
    <property type="project" value="UniProtKB-KW"/>
</dbReference>
<dbReference type="InterPro" id="IPR016186">
    <property type="entry name" value="C-type_lectin-like/link_sf"/>
</dbReference>
<dbReference type="CDD" id="cd00033">
    <property type="entry name" value="CCP"/>
    <property type="match status" value="1"/>
</dbReference>
<evidence type="ECO:0000259" key="25">
    <source>
        <dbReference type="PROSITE" id="PS50835"/>
    </source>
</evidence>
<dbReference type="PRINTS" id="PR01265">
    <property type="entry name" value="LINKMODULE"/>
</dbReference>
<evidence type="ECO:0000256" key="2">
    <source>
        <dbReference type="ARBA" id="ARBA00006838"/>
    </source>
</evidence>
<keyword evidence="13 18" id="KW-1015">Disulfide bond</keyword>
<evidence type="ECO:0000256" key="22">
    <source>
        <dbReference type="SAM" id="SignalP"/>
    </source>
</evidence>
<keyword evidence="15" id="KW-0393">Immunoglobulin domain</keyword>
<feature type="region of interest" description="Disordered" evidence="21">
    <location>
        <begin position="906"/>
        <end position="929"/>
    </location>
</feature>
<dbReference type="SMART" id="SM00032">
    <property type="entry name" value="CCP"/>
    <property type="match status" value="1"/>
</dbReference>
<dbReference type="InterPro" id="IPR001881">
    <property type="entry name" value="EGF-like_Ca-bd_dom"/>
</dbReference>
<dbReference type="PROSITE" id="PS00010">
    <property type="entry name" value="ASX_HYDROXYL"/>
    <property type="match status" value="1"/>
</dbReference>
<keyword evidence="8 22" id="KW-0732">Signal</keyword>
<dbReference type="Gene3D" id="2.60.40.10">
    <property type="entry name" value="Immunoglobulins"/>
    <property type="match status" value="1"/>
</dbReference>
<feature type="disulfide bond" evidence="20">
    <location>
        <begin position="293"/>
        <end position="314"/>
    </location>
</feature>
<dbReference type="SUPFAM" id="SSF57535">
    <property type="entry name" value="Complement control module/SCR domain"/>
    <property type="match status" value="1"/>
</dbReference>
<dbReference type="CDD" id="cd03520">
    <property type="entry name" value="Link_domain_CSPGs_modules_2_4"/>
    <property type="match status" value="2"/>
</dbReference>
<evidence type="ECO:0000256" key="7">
    <source>
        <dbReference type="ARBA" id="ARBA00022723"/>
    </source>
</evidence>
<dbReference type="PANTHER" id="PTHR22804">
    <property type="entry name" value="AGGRECAN/VERSICAN PROTEOGLYCAN"/>
    <property type="match status" value="1"/>
</dbReference>
<dbReference type="InterPro" id="IPR018378">
    <property type="entry name" value="C-type_lectin_CS"/>
</dbReference>
<comment type="similarity">
    <text evidence="2">Belongs to the aggrecan/versican proteoglycan family.</text>
</comment>
<feature type="domain" description="EGF-like" evidence="23">
    <location>
        <begin position="1961"/>
        <end position="1997"/>
    </location>
</feature>
<evidence type="ECO:0000256" key="21">
    <source>
        <dbReference type="SAM" id="MobiDB-lite"/>
    </source>
</evidence>
<comment type="caution">
    <text evidence="18">Lacks conserved residue(s) required for the propagation of feature annotation.</text>
</comment>
<dbReference type="FunFam" id="2.60.40.10:FF:001192">
    <property type="entry name" value="Aggrecan core protein"/>
    <property type="match status" value="1"/>
</dbReference>
<evidence type="ECO:0000256" key="3">
    <source>
        <dbReference type="ARBA" id="ARBA00022525"/>
    </source>
</evidence>
<dbReference type="GO" id="GO:0030246">
    <property type="term" value="F:carbohydrate binding"/>
    <property type="evidence" value="ECO:0007669"/>
    <property type="project" value="UniProtKB-KW"/>
</dbReference>
<evidence type="ECO:0000256" key="1">
    <source>
        <dbReference type="ARBA" id="ARBA00004498"/>
    </source>
</evidence>
<dbReference type="PANTHER" id="PTHR22804:SF42">
    <property type="entry name" value="AGGRECAN CORE PROTEIN"/>
    <property type="match status" value="1"/>
</dbReference>
<evidence type="ECO:0000313" key="29">
    <source>
        <dbReference type="Proteomes" id="UP001623348"/>
    </source>
</evidence>
<dbReference type="InterPro" id="IPR035976">
    <property type="entry name" value="Sushi/SCR/CCP_sf"/>
</dbReference>
<feature type="compositionally biased region" description="Polar residues" evidence="21">
    <location>
        <begin position="796"/>
        <end position="805"/>
    </location>
</feature>
<comment type="subcellular location">
    <subcellularLocation>
        <location evidence="1">Secreted</location>
        <location evidence="1">Extracellular space</location>
        <location evidence="1">Extracellular matrix</location>
    </subcellularLocation>
</comment>
<feature type="chain" id="PRO_5044858605" description="Aggrecan core protein" evidence="22">
    <location>
        <begin position="17"/>
        <end position="2217"/>
    </location>
</feature>
<evidence type="ECO:0000256" key="11">
    <source>
        <dbReference type="ARBA" id="ARBA00022837"/>
    </source>
</evidence>
<evidence type="ECO:0000256" key="10">
    <source>
        <dbReference type="ARBA" id="ARBA00022737"/>
    </source>
</evidence>
<dbReference type="InterPro" id="IPR036179">
    <property type="entry name" value="Ig-like_dom_sf"/>
</dbReference>
<organism evidence="28 29">
    <name type="scientific">Grus japonensis</name>
    <name type="common">Japanese crane</name>
    <name type="synonym">Red-crowned crane</name>
    <dbReference type="NCBI Taxonomy" id="30415"/>
    <lineage>
        <taxon>Eukaryota</taxon>
        <taxon>Metazoa</taxon>
        <taxon>Chordata</taxon>
        <taxon>Craniata</taxon>
        <taxon>Vertebrata</taxon>
        <taxon>Euteleostomi</taxon>
        <taxon>Archelosauria</taxon>
        <taxon>Archosauria</taxon>
        <taxon>Dinosauria</taxon>
        <taxon>Saurischia</taxon>
        <taxon>Theropoda</taxon>
        <taxon>Coelurosauria</taxon>
        <taxon>Aves</taxon>
        <taxon>Neognathae</taxon>
        <taxon>Neoaves</taxon>
        <taxon>Gruiformes</taxon>
        <taxon>Gruidae</taxon>
        <taxon>Grus</taxon>
    </lineage>
</organism>
<dbReference type="InterPro" id="IPR050691">
    <property type="entry name" value="Hyaluronan_bind_Proteoglycan"/>
</dbReference>
<evidence type="ECO:0000256" key="9">
    <source>
        <dbReference type="ARBA" id="ARBA00022734"/>
    </source>
</evidence>
<evidence type="ECO:0000256" key="15">
    <source>
        <dbReference type="ARBA" id="ARBA00023319"/>
    </source>
</evidence>
<dbReference type="FunFam" id="3.10.100.10:FF:000011">
    <property type="entry name" value="Aggrecan core protein"/>
    <property type="match status" value="1"/>
</dbReference>
<dbReference type="InterPro" id="IPR000742">
    <property type="entry name" value="EGF"/>
</dbReference>
<dbReference type="PROSITE" id="PS50026">
    <property type="entry name" value="EGF_3"/>
    <property type="match status" value="1"/>
</dbReference>
<feature type="domain" description="Link" evidence="27">
    <location>
        <begin position="519"/>
        <end position="614"/>
    </location>
</feature>
<dbReference type="SMART" id="SM00409">
    <property type="entry name" value="IG"/>
    <property type="match status" value="1"/>
</dbReference>
<evidence type="ECO:0000256" key="6">
    <source>
        <dbReference type="ARBA" id="ARBA00022659"/>
    </source>
</evidence>
<dbReference type="CDD" id="cd03588">
    <property type="entry name" value="CLECT_CSPGs"/>
    <property type="match status" value="1"/>
</dbReference>
<keyword evidence="4" id="KW-0272">Extracellular matrix</keyword>
<dbReference type="InterPro" id="IPR000436">
    <property type="entry name" value="Sushi_SCR_CCP_dom"/>
</dbReference>
<dbReference type="InterPro" id="IPR016187">
    <property type="entry name" value="CTDL_fold"/>
</dbReference>
<sequence>MTTLLLVFVCLRVITAAVSVELSDSSDGLEVKIPEQSPLRAVLGSSLNIPCYFNIPEEQDTSALLNPRIKWSKLSNGTEVVLLVATGGKIRLNTEYREAISLPNYPAIPTDATLEIKALRSNHTGIYRCEVMYGIEDRQDTIEVLVKGIVFHYRAISTRYTLNFEKAKQACIQNSAVIATPEQLQAAYEDGYEQCDAGWLADQTVRYPIHWPRERCYGDKDEFPGVRTYGVREPDETYDVYCYAEQMQGKVFYATDSKKFTFQEAFNKCHSLGARLATTGELYLAWKDGMDMCSAGWLADRSVRYPISRARPNCGGNLVGVRTVYLYVNQTGYPHPDSRYDAICYSGDDVETLVPGQFIDETGSELGSAFTIQTVTRTEVELPLPRNATEEEARGSIATLEPIEITPTATELYEGFTILPDLFTTSVTVETAAPDEENVTRADVTGVWAVPEEVTTVGLGTAITTGTAEVSSVEEVMGVTATPGLESASAFTVEDQLVRVTAAPGVGLLPAQPISPTGVVFHYRAATRRYAFSFVQAQQACLENNAVIATPEQLQAAYEAGFDQCDAGWLRDQTVRYPIVNPRSNCIGDKETSPGVRSYGMRPASETYDVYCYIDRLKGEVFFATQPEQFTFPEAQQYCESQNATLASVGQLHAAWKQGLDRCYAGWLADGSLRYPIVSPRPACGGDAPGVRTVYQHYNQTGFPDPLSRHHAFCFRALPPAEEDGVTSFFEEDVLATQVIPGVEGVPSGEEATMETELATPPENQTAWGTEVFPTDMSLFSVSPSAFPPATIIPEETSTNASISKVSEEVTESGEHQVSGESSASGWVSGVPDTSGEPTSGVFELSGEHSGIGESGLPSVDLHTSGFLPGESGLPSGDLSGVPSGIVDIGGLPSAEEDISVSTSRIPEISGMPSGVESSGLPSGVESSGLPSGFSGEISGTELVSGVSSGEESGLTSGFPTVSLVDTTLVEVVTATPERREEGKGSIGVSGEGDLSGFPSAEWDTSGEAQGLPSGAEISGEPSGVPEISGEPSGVPELSGEPSGVPELSGEPSGVPELSGEPSGVPELSGEPSGVPELSGEPSGGPEISGLHSGLDVSGEPSGTHEVSGLVDLSGLTSGINGSSEASGITFVDASLEEVTTTPSITGAEAKEILEISGLPSGGEDASGMVSGSLDMSGEPSGHVDFGGSVSGVLEMSGHPSGVIDSSGEVSGVDVTSGLLSGEESGLTSGFPTVSLVDTTLVEVVTQTSVAQEVGEGPSGMIEISGFPSGDRGLSGEGSGAMETSGFPSGTGDFSGEPSGIPYVSGDISGATDLSGQSSAVTDTSGEVSGLPEVTLVTSDLVEVVTRPTVSQELGGETAVTFPYSLGPSGEASASGELSGETSALPESGLETSTAYEISGETSAFPETSIETSTIQEISGETSGFPETSAFPETSVETSTIHEISGETSAFPEFSIETSTTQEISGESSAFPEIRIEISTSQEARGETSGYPEISIETSTVQEKLRRVHEISGETSAFPEMSIETSTVHEISGETSAFPEISIETSTVHEISGETSAFPEISIETSTVHEISGETSAFPEISIETSTVHEISGESSAFPEIRIETSTVHEISGESSAFPEIRIETSTNQEARGETSGYPEISIETSTVHETSGETSAFPEISIETSTVHETSGETSAFPEISIETSTVHETSGETSAFPEISIETSTVHEISGETSAFPDIRTETSTSQEARGETSAFPEISIETSTVHEISGESSAFPEIGIETPTSQEARGETSAFPEISIETSTVQEVSGEASAFPEVRIETSTSQEAHGETSAFPETSIETSTVHETSGEAFALPAANIETAATSLASGEPSGAPEEKEIPDATSGAVTHLITGISEETSAPDIVISTSTPDVEPTQAPRSPEEAQLKIEPSPPAVSGHETETAVVLDNPHLLVTATAALPQVSQEAIDALGPTTEDTDECHSSPCLNGATCVDGIDSFKCLCLPSYGGDLCEIDLENCEEGWTKFQGHCYRHFEERETWMDAETRCRQHQAHLSSIITPEEQEFVNSHAQDYQWIGLSDRAVENDFRWSDGYSLQFENWRPNQPDNFFSAGEDCVVMIWHEQGEWNDVPCNYHLPFTCKKGTVACGDPPVVENARTFGRKKDRYEINSMVRYQCDQGYIQRHVPTIRCQPNGQWEEPRISCINPSNYQRRLYKRSSRSRSRPSGRAVHRPTH</sequence>